<evidence type="ECO:0000313" key="2">
    <source>
        <dbReference type="EMBL" id="KAK2102459.1"/>
    </source>
</evidence>
<protein>
    <submittedName>
        <fullName evidence="2">Uncharacterized protein</fullName>
    </submittedName>
</protein>
<gene>
    <name evidence="2" type="ORF">P7K49_020126</name>
</gene>
<sequence>MEEYVAISRQWSYQAFGSQHVYNPLVASIVFSTKTYLTYTESLLSQCNLSSSDKPPLIDKSTIELVRPDAPVPDGESEKTVEESSDSESSFID</sequence>
<dbReference type="EMBL" id="JASSZA010000009">
    <property type="protein sequence ID" value="KAK2102459.1"/>
    <property type="molecule type" value="Genomic_DNA"/>
</dbReference>
<name>A0ABQ9V0A6_SAGOE</name>
<feature type="region of interest" description="Disordered" evidence="1">
    <location>
        <begin position="62"/>
        <end position="93"/>
    </location>
</feature>
<evidence type="ECO:0000256" key="1">
    <source>
        <dbReference type="SAM" id="MobiDB-lite"/>
    </source>
</evidence>
<organism evidence="2 3">
    <name type="scientific">Saguinus oedipus</name>
    <name type="common">Cotton-top tamarin</name>
    <name type="synonym">Oedipomidas oedipus</name>
    <dbReference type="NCBI Taxonomy" id="9490"/>
    <lineage>
        <taxon>Eukaryota</taxon>
        <taxon>Metazoa</taxon>
        <taxon>Chordata</taxon>
        <taxon>Craniata</taxon>
        <taxon>Vertebrata</taxon>
        <taxon>Euteleostomi</taxon>
        <taxon>Mammalia</taxon>
        <taxon>Eutheria</taxon>
        <taxon>Euarchontoglires</taxon>
        <taxon>Primates</taxon>
        <taxon>Haplorrhini</taxon>
        <taxon>Platyrrhini</taxon>
        <taxon>Cebidae</taxon>
        <taxon>Callitrichinae</taxon>
        <taxon>Saguinus</taxon>
    </lineage>
</organism>
<accession>A0ABQ9V0A6</accession>
<comment type="caution">
    <text evidence="2">The sequence shown here is derived from an EMBL/GenBank/DDBJ whole genome shotgun (WGS) entry which is preliminary data.</text>
</comment>
<dbReference type="Proteomes" id="UP001266305">
    <property type="component" value="Unassembled WGS sequence"/>
</dbReference>
<proteinExistence type="predicted"/>
<keyword evidence="3" id="KW-1185">Reference proteome</keyword>
<evidence type="ECO:0000313" key="3">
    <source>
        <dbReference type="Proteomes" id="UP001266305"/>
    </source>
</evidence>
<reference evidence="2 3" key="1">
    <citation type="submission" date="2023-05" db="EMBL/GenBank/DDBJ databases">
        <title>B98-5 Cell Line De Novo Hybrid Assembly: An Optical Mapping Approach.</title>
        <authorList>
            <person name="Kananen K."/>
            <person name="Auerbach J.A."/>
            <person name="Kautto E."/>
            <person name="Blachly J.S."/>
        </authorList>
    </citation>
    <scope>NUCLEOTIDE SEQUENCE [LARGE SCALE GENOMIC DNA]</scope>
    <source>
        <strain evidence="2">B95-8</strain>
        <tissue evidence="2">Cell line</tissue>
    </source>
</reference>